<reference evidence="1" key="1">
    <citation type="journal article" date="2021" name="Proc. Natl. Acad. Sci. U.S.A.">
        <title>A Catalog of Tens of Thousands of Viruses from Human Metagenomes Reveals Hidden Associations with Chronic Diseases.</title>
        <authorList>
            <person name="Tisza M.J."/>
            <person name="Buck C.B."/>
        </authorList>
    </citation>
    <scope>NUCLEOTIDE SEQUENCE</scope>
    <source>
        <strain evidence="1">Ctrnx29</strain>
    </source>
</reference>
<evidence type="ECO:0000313" key="1">
    <source>
        <dbReference type="EMBL" id="DAD74835.1"/>
    </source>
</evidence>
<dbReference type="EMBL" id="BK014766">
    <property type="protein sequence ID" value="DAD74835.1"/>
    <property type="molecule type" value="Genomic_DNA"/>
</dbReference>
<protein>
    <submittedName>
        <fullName evidence="1">Tail sheath protein</fullName>
    </submittedName>
</protein>
<dbReference type="InterPro" id="IPR019694">
    <property type="entry name" value="Phage_HP1_Orf23"/>
</dbReference>
<dbReference type="Pfam" id="PF10758">
    <property type="entry name" value="DUF2586"/>
    <property type="match status" value="1"/>
</dbReference>
<accession>A0A8S5LYG5</accession>
<sequence length="569" mass="59907">MGDVFEYLIDGTSGIVNDNANGKALVAGVCSRGTVGKAYLVGARSDLGSLLGTGPLVDRVRDMLLTAGQDPYLIAVPVKGQSGGYISGVQKTGTKVDCTVTGVPAQNADVIIRVTSGGAVGTAKVQISSDGGAGFGDETTSAASLGITKGSTPTGVTISFPSGASLDESAEYSFSIRTPVGPVTRVGDTSSPLITVTEADGVLDSAELVLQVIKSGALNEGTYRLSVDGGDNFGSTRTIPADGTLTLSDYGVKVTFPEGIYVTGTTYTCELLAPAPTIADVFAALEEPLSVYDVEFVYIAGPSDSVDWAAAEARAEELWNVQRPTYFKMEARLPYAGEDVSAFTTAMVAERQGLAARFVTVCAQYGEVTETGGLRRFRNAGALQAGRVMSIPVQRATGRVKDGPVSPLALPDDWSSAQKELEDAGYITARSYCGMDGTYWGDARTMADSTSDFRYEEVLRTVFKAVRLTRIAALKSMYDEAGDPLRPSSTSGLAYLRANLETALDAMTTASPQELAGYVVDIPDGQDVVNNGVSVEITLVGIPIIRQIKLYNSYVYAGTTFDPRSRELY</sequence>
<organism evidence="1">
    <name type="scientific">Myoviridae sp. ctrnx29</name>
    <dbReference type="NCBI Taxonomy" id="2826704"/>
    <lineage>
        <taxon>Viruses</taxon>
        <taxon>Duplodnaviria</taxon>
        <taxon>Heunggongvirae</taxon>
        <taxon>Uroviricota</taxon>
        <taxon>Caudoviricetes</taxon>
    </lineage>
</organism>
<proteinExistence type="predicted"/>
<name>A0A8S5LYG5_9CAUD</name>